<name>A0A9N9C5H6_9GLOM</name>
<organism evidence="1 2">
    <name type="scientific">Acaulospora morrowiae</name>
    <dbReference type="NCBI Taxonomy" id="94023"/>
    <lineage>
        <taxon>Eukaryota</taxon>
        <taxon>Fungi</taxon>
        <taxon>Fungi incertae sedis</taxon>
        <taxon>Mucoromycota</taxon>
        <taxon>Glomeromycotina</taxon>
        <taxon>Glomeromycetes</taxon>
        <taxon>Diversisporales</taxon>
        <taxon>Acaulosporaceae</taxon>
        <taxon>Acaulospora</taxon>
    </lineage>
</organism>
<dbReference type="GO" id="GO:0005815">
    <property type="term" value="C:microtubule organizing center"/>
    <property type="evidence" value="ECO:0007669"/>
    <property type="project" value="TreeGrafter"/>
</dbReference>
<dbReference type="Proteomes" id="UP000789342">
    <property type="component" value="Unassembled WGS sequence"/>
</dbReference>
<reference evidence="1" key="1">
    <citation type="submission" date="2021-06" db="EMBL/GenBank/DDBJ databases">
        <authorList>
            <person name="Kallberg Y."/>
            <person name="Tangrot J."/>
            <person name="Rosling A."/>
        </authorList>
    </citation>
    <scope>NUCLEOTIDE SEQUENCE</scope>
    <source>
        <strain evidence="1">CL551</strain>
    </source>
</reference>
<keyword evidence="2" id="KW-1185">Reference proteome</keyword>
<dbReference type="InterPro" id="IPR036322">
    <property type="entry name" value="WD40_repeat_dom_sf"/>
</dbReference>
<dbReference type="SUPFAM" id="SSF50978">
    <property type="entry name" value="WD40 repeat-like"/>
    <property type="match status" value="1"/>
</dbReference>
<gene>
    <name evidence="1" type="ORF">AMORRO_LOCUS7247</name>
</gene>
<accession>A0A9N9C5H6</accession>
<dbReference type="InterPro" id="IPR015943">
    <property type="entry name" value="WD40/YVTN_repeat-like_dom_sf"/>
</dbReference>
<dbReference type="OrthoDB" id="308690at2759"/>
<dbReference type="AlphaFoldDB" id="A0A9N9C5H6"/>
<dbReference type="PANTHER" id="PTHR16220:SF0">
    <property type="entry name" value="WD REPEAT-CONTAINING PROTEIN WRAP73"/>
    <property type="match status" value="1"/>
</dbReference>
<evidence type="ECO:0000313" key="1">
    <source>
        <dbReference type="EMBL" id="CAG8588720.1"/>
    </source>
</evidence>
<dbReference type="Pfam" id="PF00400">
    <property type="entry name" value="WD40"/>
    <property type="match status" value="1"/>
</dbReference>
<dbReference type="EMBL" id="CAJVPV010005304">
    <property type="protein sequence ID" value="CAG8588720.1"/>
    <property type="molecule type" value="Genomic_DNA"/>
</dbReference>
<dbReference type="SMART" id="SM00320">
    <property type="entry name" value="WD40"/>
    <property type="match status" value="5"/>
</dbReference>
<dbReference type="GO" id="GO:1990810">
    <property type="term" value="P:microtubule anchoring at mitotic spindle pole body"/>
    <property type="evidence" value="ECO:0007669"/>
    <property type="project" value="TreeGrafter"/>
</dbReference>
<dbReference type="InterPro" id="IPR001680">
    <property type="entry name" value="WD40_rpt"/>
</dbReference>
<evidence type="ECO:0000313" key="2">
    <source>
        <dbReference type="Proteomes" id="UP000789342"/>
    </source>
</evidence>
<dbReference type="GO" id="GO:1990811">
    <property type="term" value="C:MWP complex"/>
    <property type="evidence" value="ECO:0007669"/>
    <property type="project" value="TreeGrafter"/>
</dbReference>
<sequence length="442" mass="51030">MDFTESFKQSLNLCRFSPDLKYLAIALENAVVVRETETFQVSFEFKQTSNIQSLEWSPDSTLVLAANFANGEIVIRDVNDPTWKRNIREGPAGLMNVKWNPDSRSVMCFSDFQLRITIWSLITNKGYYIQDPKYHNKGFCFREDPPCFILAERRECKDYIGVYKCNTDDWKLINVFQVDTVDLDNFALSPNGQYIVVWENCIWYKIIMYTLDGQCVGNFSIDNEGLGVKSIAWSPSSKLVAVGGYDQKIRLFNNHTWTPIKELMHSSRIKDTQNLKIWKEAREYSPGLGRFIVKYDLIEKPIEVPLMQPSEMKPNPKSGVGTCKFNANGSLIVTLNDNMPNCLWIWDVNHLNLIALIIQLNSVKNFYWNPVEADKLVICCGNEFVYFWCGQDQGTEIIEVPSVNFKVYNMSWRSDGKSILMMDKTRFCVSFITDRDNSELSE</sequence>
<proteinExistence type="predicted"/>
<comment type="caution">
    <text evidence="1">The sequence shown here is derived from an EMBL/GenBank/DDBJ whole genome shotgun (WGS) entry which is preliminary data.</text>
</comment>
<dbReference type="InterPro" id="IPR052778">
    <property type="entry name" value="Centrosome-WD_assoc"/>
</dbReference>
<protein>
    <submittedName>
        <fullName evidence="1">12576_t:CDS:1</fullName>
    </submittedName>
</protein>
<dbReference type="PANTHER" id="PTHR16220">
    <property type="entry name" value="WD REPEAT PROTEIN 8-RELATED"/>
    <property type="match status" value="1"/>
</dbReference>
<dbReference type="Gene3D" id="2.130.10.10">
    <property type="entry name" value="YVTN repeat-like/Quinoprotein amine dehydrogenase"/>
    <property type="match status" value="2"/>
</dbReference>